<name>A0A2P6N1R9_9EUKA</name>
<protein>
    <submittedName>
        <fullName evidence="2">Uncharacterized protein</fullName>
    </submittedName>
</protein>
<feature type="region of interest" description="Disordered" evidence="1">
    <location>
        <begin position="183"/>
        <end position="235"/>
    </location>
</feature>
<dbReference type="AlphaFoldDB" id="A0A2P6N1R9"/>
<dbReference type="EMBL" id="MDYQ01000251">
    <property type="protein sequence ID" value="PRP77885.1"/>
    <property type="molecule type" value="Genomic_DNA"/>
</dbReference>
<keyword evidence="3" id="KW-1185">Reference proteome</keyword>
<feature type="compositionally biased region" description="Polar residues" evidence="1">
    <location>
        <begin position="1"/>
        <end position="10"/>
    </location>
</feature>
<reference evidence="2 3" key="1">
    <citation type="journal article" date="2018" name="Genome Biol. Evol.">
        <title>Multiple Roots of Fruiting Body Formation in Amoebozoa.</title>
        <authorList>
            <person name="Hillmann F."/>
            <person name="Forbes G."/>
            <person name="Novohradska S."/>
            <person name="Ferling I."/>
            <person name="Riege K."/>
            <person name="Groth M."/>
            <person name="Westermann M."/>
            <person name="Marz M."/>
            <person name="Spaller T."/>
            <person name="Winckler T."/>
            <person name="Schaap P."/>
            <person name="Glockner G."/>
        </authorList>
    </citation>
    <scope>NUCLEOTIDE SEQUENCE [LARGE SCALE GENOMIC DNA]</scope>
    <source>
        <strain evidence="2 3">Jena</strain>
    </source>
</reference>
<evidence type="ECO:0000313" key="3">
    <source>
        <dbReference type="Proteomes" id="UP000241769"/>
    </source>
</evidence>
<feature type="compositionally biased region" description="Basic and acidic residues" evidence="1">
    <location>
        <begin position="112"/>
        <end position="121"/>
    </location>
</feature>
<gene>
    <name evidence="2" type="ORF">PROFUN_08559</name>
</gene>
<dbReference type="Proteomes" id="UP000241769">
    <property type="component" value="Unassembled WGS sequence"/>
</dbReference>
<organism evidence="2 3">
    <name type="scientific">Planoprotostelium fungivorum</name>
    <dbReference type="NCBI Taxonomy" id="1890364"/>
    <lineage>
        <taxon>Eukaryota</taxon>
        <taxon>Amoebozoa</taxon>
        <taxon>Evosea</taxon>
        <taxon>Variosea</taxon>
        <taxon>Cavosteliida</taxon>
        <taxon>Cavosteliaceae</taxon>
        <taxon>Planoprotostelium</taxon>
    </lineage>
</organism>
<evidence type="ECO:0000313" key="2">
    <source>
        <dbReference type="EMBL" id="PRP77885.1"/>
    </source>
</evidence>
<feature type="region of interest" description="Disordered" evidence="1">
    <location>
        <begin position="1"/>
        <end position="21"/>
    </location>
</feature>
<proteinExistence type="predicted"/>
<evidence type="ECO:0000256" key="1">
    <source>
        <dbReference type="SAM" id="MobiDB-lite"/>
    </source>
</evidence>
<accession>A0A2P6N1R9</accession>
<comment type="caution">
    <text evidence="2">The sequence shown here is derived from an EMBL/GenBank/DDBJ whole genome shotgun (WGS) entry which is preliminary data.</text>
</comment>
<dbReference type="InParanoid" id="A0A2P6N1R9"/>
<feature type="region of interest" description="Disordered" evidence="1">
    <location>
        <begin position="110"/>
        <end position="131"/>
    </location>
</feature>
<feature type="compositionally biased region" description="Basic and acidic residues" evidence="1">
    <location>
        <begin position="208"/>
        <end position="217"/>
    </location>
</feature>
<sequence length="235" mass="26665">MCRSHQNSPEHLQRGPDANAGRNAWSRDLKFLMRFRCKRRSYGTGKPFSAQHTKQQANNSLKATMTMGNVRAYNLFAISLGTSQEPIFHLETRSSTESFIILDQHLKMSTSTRERRQERVPSHLQRPSQTTTDNRTMMYGQYCLRAENSSKPQYDGSTKHGSLLGHKSAYNLFAISPGTSHEPISLSAPPRDQIFNGIFHHTGSTPQDVHKYEREKTTTCPQPPPTTISNDSDRK</sequence>